<organism evidence="5">
    <name type="scientific">Candidatus Kentrum sp. FM</name>
    <dbReference type="NCBI Taxonomy" id="2126340"/>
    <lineage>
        <taxon>Bacteria</taxon>
        <taxon>Pseudomonadati</taxon>
        <taxon>Pseudomonadota</taxon>
        <taxon>Gammaproteobacteria</taxon>
        <taxon>Candidatus Kentrum</taxon>
    </lineage>
</organism>
<proteinExistence type="predicted"/>
<dbReference type="GO" id="GO:0003677">
    <property type="term" value="F:DNA binding"/>
    <property type="evidence" value="ECO:0007669"/>
    <property type="project" value="InterPro"/>
</dbReference>
<dbReference type="Gene3D" id="3.40.50.150">
    <property type="entry name" value="Vaccinia Virus protein VP39"/>
    <property type="match status" value="1"/>
</dbReference>
<keyword evidence="1 5" id="KW-0489">Methyltransferase</keyword>
<dbReference type="AlphaFoldDB" id="A0A450SCV5"/>
<dbReference type="InterPro" id="IPR029063">
    <property type="entry name" value="SAM-dependent_MTases_sf"/>
</dbReference>
<dbReference type="EMBL" id="CAADEZ010000054">
    <property type="protein sequence ID" value="VFJ47970.1"/>
    <property type="molecule type" value="Genomic_DNA"/>
</dbReference>
<dbReference type="EMBL" id="CAADFA010000082">
    <property type="protein sequence ID" value="VFJ50198.1"/>
    <property type="molecule type" value="Genomic_DNA"/>
</dbReference>
<dbReference type="SUPFAM" id="SSF53335">
    <property type="entry name" value="S-adenosyl-L-methionine-dependent methyltransferases"/>
    <property type="match status" value="1"/>
</dbReference>
<dbReference type="InterPro" id="IPR001091">
    <property type="entry name" value="RM_Methyltransferase"/>
</dbReference>
<dbReference type="Pfam" id="PF01555">
    <property type="entry name" value="N6_N4_Mtase"/>
    <property type="match status" value="1"/>
</dbReference>
<dbReference type="GO" id="GO:0032259">
    <property type="term" value="P:methylation"/>
    <property type="evidence" value="ECO:0007669"/>
    <property type="project" value="UniProtKB-KW"/>
</dbReference>
<protein>
    <submittedName>
        <fullName evidence="5">Site-specific DNA-methyltransferase (Adenine-specific)</fullName>
    </submittedName>
</protein>
<evidence type="ECO:0000256" key="1">
    <source>
        <dbReference type="ARBA" id="ARBA00022603"/>
    </source>
</evidence>
<dbReference type="EMBL" id="CAADFL010000073">
    <property type="protein sequence ID" value="VFK08535.1"/>
    <property type="molecule type" value="Genomic_DNA"/>
</dbReference>
<evidence type="ECO:0000313" key="5">
    <source>
        <dbReference type="EMBL" id="VFJ50198.1"/>
    </source>
</evidence>
<name>A0A450SCV5_9GAMM</name>
<evidence type="ECO:0000313" key="6">
    <source>
        <dbReference type="EMBL" id="VFK08535.1"/>
    </source>
</evidence>
<evidence type="ECO:0000256" key="2">
    <source>
        <dbReference type="ARBA" id="ARBA00022679"/>
    </source>
</evidence>
<dbReference type="PRINTS" id="PR00508">
    <property type="entry name" value="S21N4MTFRASE"/>
</dbReference>
<accession>A0A450SCV5</accession>
<dbReference type="GO" id="GO:0008170">
    <property type="term" value="F:N-methyltransferase activity"/>
    <property type="evidence" value="ECO:0007669"/>
    <property type="project" value="InterPro"/>
</dbReference>
<evidence type="ECO:0000313" key="4">
    <source>
        <dbReference type="EMBL" id="VFJ47970.1"/>
    </source>
</evidence>
<dbReference type="InterPro" id="IPR002941">
    <property type="entry name" value="DNA_methylase_N4/N6"/>
</dbReference>
<sequence length="102" mass="11519">MFSRDRRYYFNKDPLVDKKVEEDMWTIPARPKATNGIDTAPFPDELVRRCLEIGCKPTGKVLDPFLGSGTTARVALSMGHSVIGIDINPDFCLHAVHELREM</sequence>
<evidence type="ECO:0000259" key="3">
    <source>
        <dbReference type="Pfam" id="PF01555"/>
    </source>
</evidence>
<keyword evidence="2 5" id="KW-0808">Transferase</keyword>
<reference evidence="5" key="1">
    <citation type="submission" date="2019-02" db="EMBL/GenBank/DDBJ databases">
        <authorList>
            <person name="Gruber-Vodicka R. H."/>
            <person name="Seah K. B. B."/>
        </authorList>
    </citation>
    <scope>NUCLEOTIDE SEQUENCE</scope>
    <source>
        <strain evidence="4">BECK_BZ163</strain>
        <strain evidence="6">BECK_BZ164</strain>
        <strain evidence="5">BECK_BZ165</strain>
    </source>
</reference>
<feature type="domain" description="DNA methylase N-4/N-6" evidence="3">
    <location>
        <begin position="16"/>
        <end position="95"/>
    </location>
</feature>
<gene>
    <name evidence="4" type="ORF">BECKFM1743A_GA0114220_100541</name>
    <name evidence="6" type="ORF">BECKFM1743B_GA0114221_1007313</name>
    <name evidence="5" type="ORF">BECKFM1743C_GA0114222_100821</name>
</gene>